<accession>A0A6J6ZYS2</accession>
<reference evidence="2" key="1">
    <citation type="submission" date="2020-05" db="EMBL/GenBank/DDBJ databases">
        <authorList>
            <person name="Chiriac C."/>
            <person name="Salcher M."/>
            <person name="Ghai R."/>
            <person name="Kavagutti S V."/>
        </authorList>
    </citation>
    <scope>NUCLEOTIDE SEQUENCE</scope>
</reference>
<gene>
    <name evidence="2" type="ORF">UFOPK3204_00457</name>
</gene>
<feature type="region of interest" description="Disordered" evidence="1">
    <location>
        <begin position="69"/>
        <end position="97"/>
    </location>
</feature>
<evidence type="ECO:0000256" key="1">
    <source>
        <dbReference type="SAM" id="MobiDB-lite"/>
    </source>
</evidence>
<name>A0A6J6ZYS2_9ZZZZ</name>
<sequence length="97" mass="10224">MDTKVSPVHRVALVTGAARGIGRATVDSCAGDGPNRPAGVGYPLATPEELSSLEMAYPGRVGACRSITRTRAPARHEHRSNAAERSANEVDRNQPCT</sequence>
<dbReference type="InterPro" id="IPR036291">
    <property type="entry name" value="NAD(P)-bd_dom_sf"/>
</dbReference>
<dbReference type="EMBL" id="CAFABK010000013">
    <property type="protein sequence ID" value="CAB4825469.1"/>
    <property type="molecule type" value="Genomic_DNA"/>
</dbReference>
<dbReference type="AlphaFoldDB" id="A0A6J6ZYS2"/>
<protein>
    <submittedName>
        <fullName evidence="2">Unannotated protein</fullName>
    </submittedName>
</protein>
<proteinExistence type="predicted"/>
<evidence type="ECO:0000313" key="2">
    <source>
        <dbReference type="EMBL" id="CAB4825469.1"/>
    </source>
</evidence>
<dbReference type="Gene3D" id="3.40.50.720">
    <property type="entry name" value="NAD(P)-binding Rossmann-like Domain"/>
    <property type="match status" value="1"/>
</dbReference>
<dbReference type="SUPFAM" id="SSF51735">
    <property type="entry name" value="NAD(P)-binding Rossmann-fold domains"/>
    <property type="match status" value="1"/>
</dbReference>
<organism evidence="2">
    <name type="scientific">freshwater metagenome</name>
    <dbReference type="NCBI Taxonomy" id="449393"/>
    <lineage>
        <taxon>unclassified sequences</taxon>
        <taxon>metagenomes</taxon>
        <taxon>ecological metagenomes</taxon>
    </lineage>
</organism>
<feature type="compositionally biased region" description="Basic and acidic residues" evidence="1">
    <location>
        <begin position="79"/>
        <end position="97"/>
    </location>
</feature>